<evidence type="ECO:0000313" key="1">
    <source>
        <dbReference type="EMBL" id="TDX86195.1"/>
    </source>
</evidence>
<comment type="caution">
    <text evidence="1">The sequence shown here is derived from an EMBL/GenBank/DDBJ whole genome shotgun (WGS) entry which is preliminary data.</text>
</comment>
<gene>
    <name evidence="1" type="ORF">B0I22_0305</name>
</gene>
<name>A0A4R8IH71_9FLAO</name>
<dbReference type="OrthoDB" id="9929672at2"/>
<dbReference type="RefSeq" id="WP_133942830.1">
    <property type="nucleotide sequence ID" value="NZ_SOEO01000001.1"/>
</dbReference>
<dbReference type="EMBL" id="SOEO01000001">
    <property type="protein sequence ID" value="TDX86195.1"/>
    <property type="molecule type" value="Genomic_DNA"/>
</dbReference>
<dbReference type="Proteomes" id="UP000295313">
    <property type="component" value="Unassembled WGS sequence"/>
</dbReference>
<keyword evidence="2" id="KW-1185">Reference proteome</keyword>
<proteinExistence type="predicted"/>
<reference evidence="1 2" key="1">
    <citation type="submission" date="2019-03" db="EMBL/GenBank/DDBJ databases">
        <title>Genomic Encyclopedia of Type Strains, Phase III (KMG-III): the genomes of soil and plant-associated and newly described type strains.</title>
        <authorList>
            <person name="Whitman W."/>
        </authorList>
    </citation>
    <scope>NUCLEOTIDE SEQUENCE [LARGE SCALE GENOMIC DNA]</scope>
    <source>
        <strain evidence="1 2">CGMCC 1.12802</strain>
    </source>
</reference>
<evidence type="ECO:0000313" key="2">
    <source>
        <dbReference type="Proteomes" id="UP000295313"/>
    </source>
</evidence>
<sequence length="100" mass="11834">MENLEYTLKNIDEIFKKLESDIMTLRTLRVPRERIKIAVPLFYYNVLLHYFEKIAPTGNHSLKTIFGCDVVTGYNKQICVFDEKADPRFSIYLEPIEIKM</sequence>
<protein>
    <submittedName>
        <fullName evidence="1">Uncharacterized protein</fullName>
    </submittedName>
</protein>
<accession>A0A4R8IH71</accession>
<dbReference type="AlphaFoldDB" id="A0A4R8IH71"/>
<organism evidence="1 2">
    <name type="scientific">Epilithonimonas xixisoli</name>
    <dbReference type="NCBI Taxonomy" id="1476462"/>
    <lineage>
        <taxon>Bacteria</taxon>
        <taxon>Pseudomonadati</taxon>
        <taxon>Bacteroidota</taxon>
        <taxon>Flavobacteriia</taxon>
        <taxon>Flavobacteriales</taxon>
        <taxon>Weeksellaceae</taxon>
        <taxon>Chryseobacterium group</taxon>
        <taxon>Epilithonimonas</taxon>
    </lineage>
</organism>